<name>B8CP63_SHEPW</name>
<evidence type="ECO:0000313" key="2">
    <source>
        <dbReference type="EMBL" id="ACJ29307.1"/>
    </source>
</evidence>
<protein>
    <submittedName>
        <fullName evidence="2">Zonular occludens toxin</fullName>
    </submittedName>
</protein>
<accession>B8CP63</accession>
<dbReference type="EMBL" id="CP000472">
    <property type="protein sequence ID" value="ACJ29307.1"/>
    <property type="molecule type" value="Genomic_DNA"/>
</dbReference>
<dbReference type="OrthoDB" id="8479507at2"/>
<dbReference type="Proteomes" id="UP000000753">
    <property type="component" value="Chromosome"/>
</dbReference>
<dbReference type="AlphaFoldDB" id="B8CP63"/>
<dbReference type="InterPro" id="IPR008900">
    <property type="entry name" value="Zot_N"/>
</dbReference>
<evidence type="ECO:0000259" key="1">
    <source>
        <dbReference type="Pfam" id="PF05707"/>
    </source>
</evidence>
<dbReference type="KEGG" id="swp:swp_2568"/>
<dbReference type="RefSeq" id="WP_020912663.1">
    <property type="nucleotide sequence ID" value="NC_011566.1"/>
</dbReference>
<proteinExistence type="predicted"/>
<dbReference type="Pfam" id="PF05707">
    <property type="entry name" value="Zot"/>
    <property type="match status" value="1"/>
</dbReference>
<evidence type="ECO:0000313" key="3">
    <source>
        <dbReference type="Proteomes" id="UP000000753"/>
    </source>
</evidence>
<dbReference type="HOGENOM" id="CLU_056708_0_0_6"/>
<dbReference type="STRING" id="225849.swp_2568"/>
<dbReference type="Gene3D" id="3.40.50.300">
    <property type="entry name" value="P-loop containing nucleotide triphosphate hydrolases"/>
    <property type="match status" value="1"/>
</dbReference>
<gene>
    <name evidence="2" type="ordered locus">swp_2568</name>
</gene>
<feature type="domain" description="Zona occludens toxin N-terminal" evidence="1">
    <location>
        <begin position="6"/>
        <end position="195"/>
    </location>
</feature>
<keyword evidence="3" id="KW-1185">Reference proteome</keyword>
<sequence>MINGIFGRPRAGKSYESVVYHIIPAAKDGRKVVTNIPVNKEKIAQYYGQEAADNITVIEAKFNQYGMIRPFSVPEDFTKHDWKAENGQGVLFVVDEAHLSIGRDAKIEVLEYLSMHGHYGHDIIILTQNARKLHKDLKDMIEVCWRCIKKSVFGDDTHYIKKTYHGVSGRNADFVHEEEREYKKQYFQFYQSHTQSSSPVDEAKTKDIKADLIPHKKLSIALIIIGVLFVLYTGKKLLVPDSLGIDDSEVVEVEASQKSSETGSTAVNQQVVTSGVPSNVQPLKPQKSVDNKHPFYKVSLHIDSVAEFTLKQYLVKEVYFVAAQNGQSMFTISTRDLRLAGYDVQVFGDCAVLITYDDYEDWLTCDSPQVSLAANLPEVAED</sequence>
<organism evidence="2 3">
    <name type="scientific">Shewanella piezotolerans (strain WP3 / JCM 13877)</name>
    <dbReference type="NCBI Taxonomy" id="225849"/>
    <lineage>
        <taxon>Bacteria</taxon>
        <taxon>Pseudomonadati</taxon>
        <taxon>Pseudomonadota</taxon>
        <taxon>Gammaproteobacteria</taxon>
        <taxon>Alteromonadales</taxon>
        <taxon>Shewanellaceae</taxon>
        <taxon>Shewanella</taxon>
    </lineage>
</organism>
<dbReference type="eggNOG" id="COG4128">
    <property type="taxonomic scope" value="Bacteria"/>
</dbReference>
<dbReference type="InterPro" id="IPR027417">
    <property type="entry name" value="P-loop_NTPase"/>
</dbReference>
<reference evidence="2 3" key="1">
    <citation type="journal article" date="2008" name="PLoS ONE">
        <title>Environmental adaptation: genomic analysis of the piezotolerant and psychrotolerant deep-sea iron reducing bacterium Shewanella piezotolerans WP3.</title>
        <authorList>
            <person name="Wang F."/>
            <person name="Wang J."/>
            <person name="Jian H."/>
            <person name="Zhang B."/>
            <person name="Li S."/>
            <person name="Wang F."/>
            <person name="Zeng X."/>
            <person name="Gao L."/>
            <person name="Bartlett D.H."/>
            <person name="Yu J."/>
            <person name="Hu S."/>
            <person name="Xiao X."/>
        </authorList>
    </citation>
    <scope>NUCLEOTIDE SEQUENCE [LARGE SCALE GENOMIC DNA]</scope>
    <source>
        <strain evidence="3">WP3 / JCM 13877</strain>
    </source>
</reference>